<feature type="transmembrane region" description="Helical" evidence="7">
    <location>
        <begin position="97"/>
        <end position="116"/>
    </location>
</feature>
<evidence type="ECO:0000256" key="1">
    <source>
        <dbReference type="ARBA" id="ARBA00004141"/>
    </source>
</evidence>
<dbReference type="InterPro" id="IPR002293">
    <property type="entry name" value="AA/rel_permease1"/>
</dbReference>
<dbReference type="Gene3D" id="1.20.1740.10">
    <property type="entry name" value="Amino acid/polyamine transporter I"/>
    <property type="match status" value="1"/>
</dbReference>
<evidence type="ECO:0000256" key="6">
    <source>
        <dbReference type="SAM" id="MobiDB-lite"/>
    </source>
</evidence>
<dbReference type="Proteomes" id="UP001324427">
    <property type="component" value="Unassembled WGS sequence"/>
</dbReference>
<comment type="caution">
    <text evidence="8">The sequence shown here is derived from an EMBL/GenBank/DDBJ whole genome shotgun (WGS) entry which is preliminary data.</text>
</comment>
<dbReference type="AlphaFoldDB" id="A0AAV9J451"/>
<evidence type="ECO:0000256" key="4">
    <source>
        <dbReference type="ARBA" id="ARBA00022989"/>
    </source>
</evidence>
<dbReference type="PANTHER" id="PTHR45649">
    <property type="entry name" value="AMINO-ACID PERMEASE BAT1"/>
    <property type="match status" value="1"/>
</dbReference>
<feature type="transmembrane region" description="Helical" evidence="7">
    <location>
        <begin position="196"/>
        <end position="219"/>
    </location>
</feature>
<evidence type="ECO:0000313" key="8">
    <source>
        <dbReference type="EMBL" id="KAK4539385.1"/>
    </source>
</evidence>
<comment type="subcellular location">
    <subcellularLocation>
        <location evidence="1">Membrane</location>
        <topology evidence="1">Multi-pass membrane protein</topology>
    </subcellularLocation>
</comment>
<keyword evidence="5 7" id="KW-0472">Membrane</keyword>
<reference evidence="8 9" key="1">
    <citation type="submission" date="2021-11" db="EMBL/GenBank/DDBJ databases">
        <title>Black yeast isolated from Biological Soil Crust.</title>
        <authorList>
            <person name="Kurbessoian T."/>
        </authorList>
    </citation>
    <scope>NUCLEOTIDE SEQUENCE [LARGE SCALE GENOMIC DNA]</scope>
    <source>
        <strain evidence="8 9">CCFEE 5522</strain>
    </source>
</reference>
<evidence type="ECO:0000256" key="2">
    <source>
        <dbReference type="ARBA" id="ARBA00022448"/>
    </source>
</evidence>
<feature type="compositionally biased region" description="Basic and acidic residues" evidence="6">
    <location>
        <begin position="13"/>
        <end position="26"/>
    </location>
</feature>
<dbReference type="EMBL" id="JAVFHQ010000097">
    <property type="protein sequence ID" value="KAK4539385.1"/>
    <property type="molecule type" value="Genomic_DNA"/>
</dbReference>
<dbReference type="GO" id="GO:0016020">
    <property type="term" value="C:membrane"/>
    <property type="evidence" value="ECO:0007669"/>
    <property type="project" value="UniProtKB-SubCell"/>
</dbReference>
<sequence>MALGGTAIASGRAEPEHTHRTNAEYEQEECKQGTVVQAKYRGTTADQREMHALGRVQELQRNFKFVSVLGFGCTLIGTWEFFLGLIAFGLTDGGTAGLIYGFLVVLAGFMCVYLSIAEMASMAPTSGGQYHWVSQFAPPSAQKYLSYISAGTIIQGLIVLNDSSYSPQPYQGMLLVWAVTVFCILFNVFLARRLPFVEGVLLIIYIVGFFVIIIPLWVLAPRADARTVFTTFNNAGGWNSKVHMAEEIKDSSKTLPEAIVYGVIVNGVMGLVMVITMCFTLGDPESILSTATGYPFIQVFFNATKSYAATNVMTAIIIIVFTSAVISEIATSSRQLWSFARDGGFPCSAFIAKISRSQSIPLNAILVSLAIVMLISLINLGSAVALNAINSLTISALMSSYILTISCVLYKRLRKEPLPARRWTLGRYGMAVNIGAMVFLLPMFVFAFFPLATPVSPASMNWGSVMFFGIVGLATLYYYLWGHKYYTPPVLIMQTRDSYEM</sequence>
<keyword evidence="4 7" id="KW-1133">Transmembrane helix</keyword>
<feature type="transmembrane region" description="Helical" evidence="7">
    <location>
        <begin position="258"/>
        <end position="282"/>
    </location>
</feature>
<proteinExistence type="predicted"/>
<keyword evidence="9" id="KW-1185">Reference proteome</keyword>
<feature type="transmembrane region" description="Helical" evidence="7">
    <location>
        <begin position="172"/>
        <end position="190"/>
    </location>
</feature>
<dbReference type="PIRSF" id="PIRSF006060">
    <property type="entry name" value="AA_transporter"/>
    <property type="match status" value="1"/>
</dbReference>
<name>A0AAV9J451_9PEZI</name>
<protein>
    <recommendedName>
        <fullName evidence="10">Amino acid transporter</fullName>
    </recommendedName>
</protein>
<keyword evidence="2" id="KW-0813">Transport</keyword>
<feature type="region of interest" description="Disordered" evidence="6">
    <location>
        <begin position="1"/>
        <end position="26"/>
    </location>
</feature>
<evidence type="ECO:0000256" key="3">
    <source>
        <dbReference type="ARBA" id="ARBA00022692"/>
    </source>
</evidence>
<evidence type="ECO:0000256" key="7">
    <source>
        <dbReference type="SAM" id="Phobius"/>
    </source>
</evidence>
<dbReference type="PANTHER" id="PTHR45649:SF41">
    <property type="entry name" value="TRANSPORTER, PUTATIVE (EUROFUNG)-RELATED"/>
    <property type="match status" value="1"/>
</dbReference>
<keyword evidence="3 7" id="KW-0812">Transmembrane</keyword>
<evidence type="ECO:0000313" key="9">
    <source>
        <dbReference type="Proteomes" id="UP001324427"/>
    </source>
</evidence>
<feature type="transmembrane region" description="Helical" evidence="7">
    <location>
        <begin position="65"/>
        <end position="90"/>
    </location>
</feature>
<evidence type="ECO:0008006" key="10">
    <source>
        <dbReference type="Google" id="ProtNLM"/>
    </source>
</evidence>
<feature type="transmembrane region" description="Helical" evidence="7">
    <location>
        <begin position="362"/>
        <end position="386"/>
    </location>
</feature>
<feature type="transmembrane region" description="Helical" evidence="7">
    <location>
        <begin position="461"/>
        <end position="480"/>
    </location>
</feature>
<organism evidence="8 9">
    <name type="scientific">Oleoguttula mirabilis</name>
    <dbReference type="NCBI Taxonomy" id="1507867"/>
    <lineage>
        <taxon>Eukaryota</taxon>
        <taxon>Fungi</taxon>
        <taxon>Dikarya</taxon>
        <taxon>Ascomycota</taxon>
        <taxon>Pezizomycotina</taxon>
        <taxon>Dothideomycetes</taxon>
        <taxon>Dothideomycetidae</taxon>
        <taxon>Mycosphaerellales</taxon>
        <taxon>Teratosphaeriaceae</taxon>
        <taxon>Oleoguttula</taxon>
    </lineage>
</organism>
<feature type="transmembrane region" description="Helical" evidence="7">
    <location>
        <begin position="430"/>
        <end position="449"/>
    </location>
</feature>
<dbReference type="Pfam" id="PF13520">
    <property type="entry name" value="AA_permease_2"/>
    <property type="match status" value="1"/>
</dbReference>
<accession>A0AAV9J451</accession>
<dbReference type="GO" id="GO:0022857">
    <property type="term" value="F:transmembrane transporter activity"/>
    <property type="evidence" value="ECO:0007669"/>
    <property type="project" value="InterPro"/>
</dbReference>
<gene>
    <name evidence="8" type="ORF">LTR36_010986</name>
</gene>
<feature type="transmembrane region" description="Helical" evidence="7">
    <location>
        <begin position="392"/>
        <end position="410"/>
    </location>
</feature>
<feature type="transmembrane region" description="Helical" evidence="7">
    <location>
        <begin position="312"/>
        <end position="331"/>
    </location>
</feature>
<evidence type="ECO:0000256" key="5">
    <source>
        <dbReference type="ARBA" id="ARBA00023136"/>
    </source>
</evidence>